<keyword evidence="9" id="KW-0170">Cobalt</keyword>
<name>A0A0P1I4Y0_9RHOB</name>
<proteinExistence type="inferred from homology"/>
<evidence type="ECO:0000313" key="11">
    <source>
        <dbReference type="EMBL" id="CUJ90017.1"/>
    </source>
</evidence>
<keyword evidence="12" id="KW-1185">Reference proteome</keyword>
<feature type="domain" description="Peptidase M20 dimerisation" evidence="10">
    <location>
        <begin position="174"/>
        <end position="285"/>
    </location>
</feature>
<dbReference type="SUPFAM" id="SSF55031">
    <property type="entry name" value="Bacterial exopeptidase dimerisation domain"/>
    <property type="match status" value="1"/>
</dbReference>
<dbReference type="InterPro" id="IPR001261">
    <property type="entry name" value="ArgE/DapE_CS"/>
</dbReference>
<evidence type="ECO:0000259" key="10">
    <source>
        <dbReference type="Pfam" id="PF07687"/>
    </source>
</evidence>
<keyword evidence="7 11" id="KW-0378">Hydrolase</keyword>
<gene>
    <name evidence="11" type="primary">argE_2</name>
    <name evidence="11" type="ORF">PH7735_01175</name>
</gene>
<dbReference type="Pfam" id="PF01546">
    <property type="entry name" value="Peptidase_M20"/>
    <property type="match status" value="1"/>
</dbReference>
<dbReference type="RefSeq" id="WP_058310330.1">
    <property type="nucleotide sequence ID" value="NZ_CYTW01000001.1"/>
</dbReference>
<dbReference type="GO" id="GO:0006526">
    <property type="term" value="P:L-arginine biosynthetic process"/>
    <property type="evidence" value="ECO:0007669"/>
    <property type="project" value="UniProtKB-KW"/>
</dbReference>
<keyword evidence="5" id="KW-0028">Amino-acid biosynthesis</keyword>
<keyword evidence="6" id="KW-0479">Metal-binding</keyword>
<dbReference type="InterPro" id="IPR050072">
    <property type="entry name" value="Peptidase_M20A"/>
</dbReference>
<evidence type="ECO:0000256" key="3">
    <source>
        <dbReference type="ARBA" id="ARBA00022490"/>
    </source>
</evidence>
<dbReference type="Pfam" id="PF07687">
    <property type="entry name" value="M20_dimer"/>
    <property type="match status" value="1"/>
</dbReference>
<dbReference type="InterPro" id="IPR036264">
    <property type="entry name" value="Bact_exopeptidase_dim_dom"/>
</dbReference>
<evidence type="ECO:0000256" key="5">
    <source>
        <dbReference type="ARBA" id="ARBA00022605"/>
    </source>
</evidence>
<evidence type="ECO:0000256" key="2">
    <source>
        <dbReference type="ARBA" id="ARBA00005691"/>
    </source>
</evidence>
<evidence type="ECO:0000256" key="9">
    <source>
        <dbReference type="ARBA" id="ARBA00023285"/>
    </source>
</evidence>
<dbReference type="InterPro" id="IPR011650">
    <property type="entry name" value="Peptidase_M20_dimer"/>
</dbReference>
<dbReference type="EC" id="3.5.1.16" evidence="11"/>
<protein>
    <submittedName>
        <fullName evidence="11">Acetylornithine deacetylase</fullName>
        <ecNumber evidence="11">3.5.1.16</ecNumber>
    </submittedName>
</protein>
<dbReference type="InterPro" id="IPR002933">
    <property type="entry name" value="Peptidase_M20"/>
</dbReference>
<dbReference type="InterPro" id="IPR010169">
    <property type="entry name" value="AcOrn-deacetyl"/>
</dbReference>
<dbReference type="Proteomes" id="UP000051870">
    <property type="component" value="Unassembled WGS sequence"/>
</dbReference>
<evidence type="ECO:0000313" key="12">
    <source>
        <dbReference type="Proteomes" id="UP000051870"/>
    </source>
</evidence>
<dbReference type="PANTHER" id="PTHR43808">
    <property type="entry name" value="ACETYLORNITHINE DEACETYLASE"/>
    <property type="match status" value="1"/>
</dbReference>
<dbReference type="GeneID" id="83880238"/>
<evidence type="ECO:0000256" key="8">
    <source>
        <dbReference type="ARBA" id="ARBA00022833"/>
    </source>
</evidence>
<dbReference type="EMBL" id="CYTW01000001">
    <property type="protein sequence ID" value="CUJ90017.1"/>
    <property type="molecule type" value="Genomic_DNA"/>
</dbReference>
<dbReference type="AlphaFoldDB" id="A0A0P1I4Y0"/>
<dbReference type="NCBIfam" id="NF005710">
    <property type="entry name" value="PRK07522.1"/>
    <property type="match status" value="1"/>
</dbReference>
<dbReference type="CDD" id="cd03894">
    <property type="entry name" value="M20_ArgE"/>
    <property type="match status" value="1"/>
</dbReference>
<organism evidence="11 12">
    <name type="scientific">Shimia thalassica</name>
    <dbReference type="NCBI Taxonomy" id="1715693"/>
    <lineage>
        <taxon>Bacteria</taxon>
        <taxon>Pseudomonadati</taxon>
        <taxon>Pseudomonadota</taxon>
        <taxon>Alphaproteobacteria</taxon>
        <taxon>Rhodobacterales</taxon>
        <taxon>Roseobacteraceae</taxon>
    </lineage>
</organism>
<sequence>MPEKLSPRAILEKLVSIPTVSRDSNLPLIEWVETYLNSHGITAHRHYDETNEKAALFAHVGPETEGAVVLSGHTDVVPVDGQPWGTNPFEVVEKDGKLYGRGTCDMKGFDALAIWTLIEGHYADLKRPLQLALSYDEEIGCLGAPPMIEAMQPIVPKASAVIVGEPSMMQAVSGHKGGFGYHVHMQGFEVHSSILHTGVNAILYGAKIIEWVNQMNSESMAKEPGEVAAKFDPPFTTVHVGTIKGGTAHNITAKDCWFGVDFRVVPGDDAEDWRDLFLAKVAEVEAEMQAVVPETKIVLEERFQLPGLVPEENGEAEAIVRRLTGDNGSHVVSYGTEGGQFQEAGYSAVICGPGDIAQAHQPNEYLTVAQFDAGKAFMERLLVMLKG</sequence>
<dbReference type="Gene3D" id="3.30.70.360">
    <property type="match status" value="1"/>
</dbReference>
<dbReference type="GO" id="GO:0046872">
    <property type="term" value="F:metal ion binding"/>
    <property type="evidence" value="ECO:0007669"/>
    <property type="project" value="UniProtKB-KW"/>
</dbReference>
<dbReference type="PROSITE" id="PS00759">
    <property type="entry name" value="ARGE_DAPE_CPG2_2"/>
    <property type="match status" value="1"/>
</dbReference>
<reference evidence="12" key="1">
    <citation type="submission" date="2015-09" db="EMBL/GenBank/DDBJ databases">
        <authorList>
            <person name="Rodrigo-Torres Lidia"/>
            <person name="Arahal R.David."/>
        </authorList>
    </citation>
    <scope>NUCLEOTIDE SEQUENCE [LARGE SCALE GENOMIC DNA]</scope>
    <source>
        <strain evidence="12">CECT 7735</strain>
    </source>
</reference>
<dbReference type="STRING" id="1715693.PH7735_01175"/>
<evidence type="ECO:0000256" key="1">
    <source>
        <dbReference type="ARBA" id="ARBA00001947"/>
    </source>
</evidence>
<comment type="similarity">
    <text evidence="2">Belongs to the peptidase M20A family. ArgE subfamily.</text>
</comment>
<evidence type="ECO:0000256" key="7">
    <source>
        <dbReference type="ARBA" id="ARBA00022801"/>
    </source>
</evidence>
<dbReference type="GO" id="GO:0008777">
    <property type="term" value="F:acetylornithine deacetylase activity"/>
    <property type="evidence" value="ECO:0007669"/>
    <property type="project" value="UniProtKB-EC"/>
</dbReference>
<dbReference type="SUPFAM" id="SSF53187">
    <property type="entry name" value="Zn-dependent exopeptidases"/>
    <property type="match status" value="1"/>
</dbReference>
<comment type="cofactor">
    <cofactor evidence="1">
        <name>Zn(2+)</name>
        <dbReference type="ChEBI" id="CHEBI:29105"/>
    </cofactor>
</comment>
<dbReference type="NCBIfam" id="TIGR01892">
    <property type="entry name" value="AcOrn-deacetyl"/>
    <property type="match status" value="1"/>
</dbReference>
<dbReference type="Gene3D" id="3.40.630.10">
    <property type="entry name" value="Zn peptidases"/>
    <property type="match status" value="1"/>
</dbReference>
<keyword evidence="4" id="KW-0055">Arginine biosynthesis</keyword>
<keyword evidence="3" id="KW-0963">Cytoplasm</keyword>
<evidence type="ECO:0000256" key="6">
    <source>
        <dbReference type="ARBA" id="ARBA00022723"/>
    </source>
</evidence>
<keyword evidence="8" id="KW-0862">Zinc</keyword>
<evidence type="ECO:0000256" key="4">
    <source>
        <dbReference type="ARBA" id="ARBA00022571"/>
    </source>
</evidence>
<accession>A0A0P1I4Y0</accession>
<dbReference type="PANTHER" id="PTHR43808:SF31">
    <property type="entry name" value="N-ACETYL-L-CITRULLINE DEACETYLASE"/>
    <property type="match status" value="1"/>
</dbReference>